<protein>
    <submittedName>
        <fullName evidence="1">Uncharacterized protein</fullName>
    </submittedName>
</protein>
<evidence type="ECO:0000313" key="2">
    <source>
        <dbReference type="Proteomes" id="UP001281614"/>
    </source>
</evidence>
<sequence length="148" mass="15904">MKRTHGEARRRRWLPASKMATKPVFVAGLGSQMISVSAATSQRNVASKVMGALSRVDMPYEASRSWPSAGAIAYYLSFPAGNAQDAMPCHATHCLQQHFSGLTKDNIPLLVGLQRPEGAEEPQTCLPIASSVLLQSLPSLQNNVTVAD</sequence>
<proteinExistence type="predicted"/>
<accession>A0AAD9XXJ2</accession>
<keyword evidence="2" id="KW-1185">Reference proteome</keyword>
<comment type="caution">
    <text evidence="1">The sequence shown here is derived from an EMBL/GenBank/DDBJ whole genome shotgun (WGS) entry which is preliminary data.</text>
</comment>
<dbReference type="EMBL" id="VYYT01000882">
    <property type="protein sequence ID" value="KAK2728368.1"/>
    <property type="molecule type" value="Genomic_DNA"/>
</dbReference>
<evidence type="ECO:0000313" key="1">
    <source>
        <dbReference type="EMBL" id="KAK2728368.1"/>
    </source>
</evidence>
<name>A0AAD9XXJ2_COLKA</name>
<gene>
    <name evidence="1" type="ORF">CKAH01_11065</name>
</gene>
<reference evidence="1" key="1">
    <citation type="submission" date="2023-02" db="EMBL/GenBank/DDBJ databases">
        <title>Colletotrichum kahawae CIFC_Que2 genome sequencing and assembly.</title>
        <authorList>
            <person name="Baroncelli R."/>
        </authorList>
    </citation>
    <scope>NUCLEOTIDE SEQUENCE</scope>
    <source>
        <strain evidence="1">CIFC_Que2</strain>
    </source>
</reference>
<organism evidence="1 2">
    <name type="scientific">Colletotrichum kahawae</name>
    <name type="common">Coffee berry disease fungus</name>
    <dbReference type="NCBI Taxonomy" id="34407"/>
    <lineage>
        <taxon>Eukaryota</taxon>
        <taxon>Fungi</taxon>
        <taxon>Dikarya</taxon>
        <taxon>Ascomycota</taxon>
        <taxon>Pezizomycotina</taxon>
        <taxon>Sordariomycetes</taxon>
        <taxon>Hypocreomycetidae</taxon>
        <taxon>Glomerellales</taxon>
        <taxon>Glomerellaceae</taxon>
        <taxon>Colletotrichum</taxon>
        <taxon>Colletotrichum gloeosporioides species complex</taxon>
    </lineage>
</organism>
<dbReference type="Proteomes" id="UP001281614">
    <property type="component" value="Unassembled WGS sequence"/>
</dbReference>
<dbReference type="AlphaFoldDB" id="A0AAD9XXJ2"/>